<dbReference type="RefSeq" id="WP_290359462.1">
    <property type="nucleotide sequence ID" value="NZ_JAUHHC010000003.1"/>
</dbReference>
<evidence type="ECO:0000313" key="1">
    <source>
        <dbReference type="EMBL" id="MDN3921159.1"/>
    </source>
</evidence>
<proteinExistence type="predicted"/>
<keyword evidence="2" id="KW-1185">Reference proteome</keyword>
<evidence type="ECO:0000313" key="2">
    <source>
        <dbReference type="Proteomes" id="UP001228044"/>
    </source>
</evidence>
<organism evidence="1 2">
    <name type="scientific">Roseateles violae</name>
    <dbReference type="NCBI Taxonomy" id="3058042"/>
    <lineage>
        <taxon>Bacteria</taxon>
        <taxon>Pseudomonadati</taxon>
        <taxon>Pseudomonadota</taxon>
        <taxon>Betaproteobacteria</taxon>
        <taxon>Burkholderiales</taxon>
        <taxon>Sphaerotilaceae</taxon>
        <taxon>Roseateles</taxon>
    </lineage>
</organism>
<dbReference type="Proteomes" id="UP001228044">
    <property type="component" value="Unassembled WGS sequence"/>
</dbReference>
<sequence>MDFIEVYEGVLSAEACRALIDRFEASGQAQRGSTAGGVDLALKDGWDIQLDDSPGWADACQQLNSAVQSGLAAYLRRYAHAALAPLQLKMRQPPASWSVSTPSTSPR</sequence>
<name>A0ABT8DS56_9BURK</name>
<accession>A0ABT8DS56</accession>
<protein>
    <submittedName>
        <fullName evidence="1">Uncharacterized protein</fullName>
    </submittedName>
</protein>
<reference evidence="1 2" key="1">
    <citation type="submission" date="2023-06" db="EMBL/GenBank/DDBJ databases">
        <title>Pelomonas sp. PFR6 16S ribosomal RNA gene Genome sequencing and assembly.</title>
        <authorList>
            <person name="Woo H."/>
        </authorList>
    </citation>
    <scope>NUCLEOTIDE SEQUENCE [LARGE SCALE GENOMIC DNA]</scope>
    <source>
        <strain evidence="1 2">PFR6</strain>
    </source>
</reference>
<dbReference type="EMBL" id="JAUHHC010000003">
    <property type="protein sequence ID" value="MDN3921159.1"/>
    <property type="molecule type" value="Genomic_DNA"/>
</dbReference>
<gene>
    <name evidence="1" type="ORF">QWJ38_12780</name>
</gene>
<comment type="caution">
    <text evidence="1">The sequence shown here is derived from an EMBL/GenBank/DDBJ whole genome shotgun (WGS) entry which is preliminary data.</text>
</comment>